<dbReference type="InterPro" id="IPR000620">
    <property type="entry name" value="EamA_dom"/>
</dbReference>
<dbReference type="EMBL" id="JAQQCL010000059">
    <property type="protein sequence ID" value="MFM0721868.1"/>
    <property type="molecule type" value="Genomic_DNA"/>
</dbReference>
<reference evidence="3 4" key="1">
    <citation type="journal article" date="2024" name="Chem. Sci.">
        <title>Discovery of megapolipeptins by genome mining of a Burkholderiales bacteria collection.</title>
        <authorList>
            <person name="Paulo B.S."/>
            <person name="Recchia M.J.J."/>
            <person name="Lee S."/>
            <person name="Fergusson C.H."/>
            <person name="Romanowski S.B."/>
            <person name="Hernandez A."/>
            <person name="Krull N."/>
            <person name="Liu D.Y."/>
            <person name="Cavanagh H."/>
            <person name="Bos A."/>
            <person name="Gray C.A."/>
            <person name="Murphy B.T."/>
            <person name="Linington R.G."/>
            <person name="Eustaquio A.S."/>
        </authorList>
    </citation>
    <scope>NUCLEOTIDE SEQUENCE [LARGE SCALE GENOMIC DNA]</scope>
    <source>
        <strain evidence="3 4">RL17-350-BIC-E</strain>
    </source>
</reference>
<organism evidence="3 4">
    <name type="scientific">Paraburkholderia strydomiana</name>
    <dbReference type="NCBI Taxonomy" id="1245417"/>
    <lineage>
        <taxon>Bacteria</taxon>
        <taxon>Pseudomonadati</taxon>
        <taxon>Pseudomonadota</taxon>
        <taxon>Betaproteobacteria</taxon>
        <taxon>Burkholderiales</taxon>
        <taxon>Burkholderiaceae</taxon>
        <taxon>Paraburkholderia</taxon>
    </lineage>
</organism>
<dbReference type="Proteomes" id="UP001629392">
    <property type="component" value="Unassembled WGS sequence"/>
</dbReference>
<feature type="transmembrane region" description="Helical" evidence="1">
    <location>
        <begin position="83"/>
        <end position="102"/>
    </location>
</feature>
<dbReference type="RefSeq" id="WP_408158028.1">
    <property type="nucleotide sequence ID" value="NZ_JAQQCL010000059.1"/>
</dbReference>
<proteinExistence type="predicted"/>
<sequence>MNTESAPHLPFAAPAASHGRTRLAGRRVATNQPPGLVGLTASNATSALSVKPPGILCLVLAALSWAIYTLWFRRSQLTALQSAALICVWSSALYLPAYILFGLSRITGASASELLVQTTYQGVCMSVVALVAFNRAIAILGSRAAAAIMASVPVMATLLAAPILGERPSLPAVVAIAIIALGVIMAAMATPVTPVVYSSHIHPANKDAPS</sequence>
<evidence type="ECO:0000259" key="2">
    <source>
        <dbReference type="Pfam" id="PF00892"/>
    </source>
</evidence>
<evidence type="ECO:0000313" key="3">
    <source>
        <dbReference type="EMBL" id="MFM0721868.1"/>
    </source>
</evidence>
<keyword evidence="1" id="KW-1133">Transmembrane helix</keyword>
<evidence type="ECO:0000256" key="1">
    <source>
        <dbReference type="SAM" id="Phobius"/>
    </source>
</evidence>
<gene>
    <name evidence="3" type="ORF">PQQ73_36900</name>
</gene>
<feature type="transmembrane region" description="Helical" evidence="1">
    <location>
        <begin position="170"/>
        <end position="197"/>
    </location>
</feature>
<dbReference type="Pfam" id="PF00892">
    <property type="entry name" value="EamA"/>
    <property type="match status" value="1"/>
</dbReference>
<keyword evidence="1" id="KW-0472">Membrane</keyword>
<name>A0ABW9ES15_9BURK</name>
<evidence type="ECO:0000313" key="4">
    <source>
        <dbReference type="Proteomes" id="UP001629392"/>
    </source>
</evidence>
<keyword evidence="1" id="KW-0812">Transmembrane</keyword>
<dbReference type="InterPro" id="IPR037185">
    <property type="entry name" value="EmrE-like"/>
</dbReference>
<comment type="caution">
    <text evidence="3">The sequence shown here is derived from an EMBL/GenBank/DDBJ whole genome shotgun (WGS) entry which is preliminary data.</text>
</comment>
<accession>A0ABW9ES15</accession>
<feature type="transmembrane region" description="Helical" evidence="1">
    <location>
        <begin position="145"/>
        <end position="164"/>
    </location>
</feature>
<dbReference type="SUPFAM" id="SSF103481">
    <property type="entry name" value="Multidrug resistance efflux transporter EmrE"/>
    <property type="match status" value="1"/>
</dbReference>
<feature type="domain" description="EamA" evidence="2">
    <location>
        <begin position="53"/>
        <end position="186"/>
    </location>
</feature>
<keyword evidence="4" id="KW-1185">Reference proteome</keyword>
<feature type="transmembrane region" description="Helical" evidence="1">
    <location>
        <begin position="114"/>
        <end position="133"/>
    </location>
</feature>
<feature type="transmembrane region" description="Helical" evidence="1">
    <location>
        <begin position="53"/>
        <end position="71"/>
    </location>
</feature>
<protein>
    <submittedName>
        <fullName evidence="3">DMT family transporter</fullName>
    </submittedName>
</protein>